<evidence type="ECO:0000313" key="1">
    <source>
        <dbReference type="EMBL" id="CCD41192.1"/>
    </source>
</evidence>
<protein>
    <submittedName>
        <fullName evidence="1">Uncharacterized protein</fullName>
    </submittedName>
</protein>
<comment type="caution">
    <text evidence="1">The sequence shown here is derived from an EMBL/GenBank/DDBJ whole genome shotgun (WGS) entry which is preliminary data.</text>
</comment>
<dbReference type="BioCyc" id="CBUR1055526:G10QW-409-MONOMER"/>
<reference evidence="1 2" key="1">
    <citation type="submission" date="2011-09" db="EMBL/GenBank/DDBJ databases">
        <authorList>
            <person name="Carlier A."/>
        </authorList>
    </citation>
    <scope>NUCLEOTIDE SEQUENCE [LARGE SCALE GENOMIC DNA]</scope>
    <source>
        <strain evidence="1 2">UZHbot1</strain>
    </source>
</reference>
<sequence>MRRSCANRCGILPDRRFLSVITVLSRRSVRRCNSVDARTFIAMHCVGAASLLP</sequence>
<dbReference type="EMBL" id="CAFE01000277">
    <property type="protein sequence ID" value="CCD41192.1"/>
    <property type="molecule type" value="Genomic_DNA"/>
</dbReference>
<dbReference type="AlphaFoldDB" id="G4MJ63"/>
<dbReference type="HOGENOM" id="CLU_3230735_0_0_4"/>
<reference evidence="1 2" key="2">
    <citation type="submission" date="2011-10" db="EMBL/GenBank/DDBJ databases">
        <title>Draft genome sequence of Candidatus Burkholderia kirkii.</title>
        <authorList>
            <person name="Carlier A.L."/>
            <person name="Eberl L."/>
        </authorList>
    </citation>
    <scope>NUCLEOTIDE SEQUENCE [LARGE SCALE GENOMIC DNA]</scope>
    <source>
        <strain evidence="1 2">UZHbot1</strain>
    </source>
</reference>
<dbReference type="Proteomes" id="UP000003511">
    <property type="component" value="Unassembled WGS sequence"/>
</dbReference>
<proteinExistence type="predicted"/>
<evidence type="ECO:0000313" key="2">
    <source>
        <dbReference type="Proteomes" id="UP000003511"/>
    </source>
</evidence>
<organism evidence="1 2">
    <name type="scientific">Candidatus Paraburkholderia kirkii UZHbot1</name>
    <dbReference type="NCBI Taxonomy" id="1055526"/>
    <lineage>
        <taxon>Bacteria</taxon>
        <taxon>Pseudomonadati</taxon>
        <taxon>Pseudomonadota</taxon>
        <taxon>Betaproteobacteria</taxon>
        <taxon>Burkholderiales</taxon>
        <taxon>Burkholderiaceae</taxon>
        <taxon>Paraburkholderia</taxon>
    </lineage>
</organism>
<name>G4MJ63_9BURK</name>
<keyword evidence="2" id="KW-1185">Reference proteome</keyword>
<accession>G4MJ63</accession>
<gene>
    <name evidence="1" type="ORF">BKIR_c9_5484</name>
</gene>